<gene>
    <name evidence="4" type="ORF">H9784_11125</name>
</gene>
<dbReference type="PANTHER" id="PTHR47505:SF1">
    <property type="entry name" value="DNA UTILIZATION PROTEIN YHGH"/>
    <property type="match status" value="1"/>
</dbReference>
<evidence type="ECO:0000259" key="2">
    <source>
        <dbReference type="Pfam" id="PF00156"/>
    </source>
</evidence>
<proteinExistence type="inferred from homology"/>
<dbReference type="Pfam" id="PF00156">
    <property type="entry name" value="Pribosyltran"/>
    <property type="match status" value="1"/>
</dbReference>
<dbReference type="Pfam" id="PF18912">
    <property type="entry name" value="DZR_2"/>
    <property type="match status" value="1"/>
</dbReference>
<accession>A0A9D2KQS6</accession>
<evidence type="ECO:0000256" key="1">
    <source>
        <dbReference type="ARBA" id="ARBA00008007"/>
    </source>
</evidence>
<protein>
    <submittedName>
        <fullName evidence="4">ComF family protein</fullName>
    </submittedName>
</protein>
<comment type="similarity">
    <text evidence="1">Belongs to the ComF/GntX family.</text>
</comment>
<dbReference type="SUPFAM" id="SSF53271">
    <property type="entry name" value="PRTase-like"/>
    <property type="match status" value="1"/>
</dbReference>
<name>A0A9D2KQS6_9BACT</name>
<dbReference type="AlphaFoldDB" id="A0A9D2KQS6"/>
<dbReference type="InterPro" id="IPR044005">
    <property type="entry name" value="DZR_2"/>
</dbReference>
<sequence>MMGLRRMAQCLGLLERRCAHCLAPFEARRDEAFCPACQPQLAPYTGAACPRCGLPVPPGDAADAPSVPCGRCGEAPPPWTDFLSYGLYTGALRDCLLRLKFSGELWLAGPLGSLMARRLQELRPNLIPPDVVLAVPQHPAHLRERGYNQAHELAAALCRELRLPLTRRLLRRVRRVLPQAGLDAAQRQANVRDSFAALPAGLAGARCWLVDDVLTTGSTARAACHALLAAGAARVDMLVLARTPLR</sequence>
<dbReference type="InterPro" id="IPR029057">
    <property type="entry name" value="PRTase-like"/>
</dbReference>
<evidence type="ECO:0000313" key="5">
    <source>
        <dbReference type="Proteomes" id="UP000823821"/>
    </source>
</evidence>
<dbReference type="Gene3D" id="3.40.50.2020">
    <property type="match status" value="1"/>
</dbReference>
<dbReference type="CDD" id="cd06223">
    <property type="entry name" value="PRTases_typeI"/>
    <property type="match status" value="1"/>
</dbReference>
<dbReference type="InterPro" id="IPR051910">
    <property type="entry name" value="ComF/GntX_DNA_util-trans"/>
</dbReference>
<dbReference type="InterPro" id="IPR000836">
    <property type="entry name" value="PRTase_dom"/>
</dbReference>
<feature type="domain" description="Phosphoribosyltransferase" evidence="2">
    <location>
        <begin position="169"/>
        <end position="242"/>
    </location>
</feature>
<evidence type="ECO:0000259" key="3">
    <source>
        <dbReference type="Pfam" id="PF18912"/>
    </source>
</evidence>
<feature type="domain" description="Double zinc ribbon" evidence="3">
    <location>
        <begin position="14"/>
        <end position="72"/>
    </location>
</feature>
<dbReference type="EMBL" id="DWZD01000053">
    <property type="protein sequence ID" value="HJA80097.1"/>
    <property type="molecule type" value="Genomic_DNA"/>
</dbReference>
<comment type="caution">
    <text evidence="4">The sequence shown here is derived from an EMBL/GenBank/DDBJ whole genome shotgun (WGS) entry which is preliminary data.</text>
</comment>
<reference evidence="4" key="1">
    <citation type="journal article" date="2021" name="PeerJ">
        <title>Extensive microbial diversity within the chicken gut microbiome revealed by metagenomics and culture.</title>
        <authorList>
            <person name="Gilroy R."/>
            <person name="Ravi A."/>
            <person name="Getino M."/>
            <person name="Pursley I."/>
            <person name="Horton D.L."/>
            <person name="Alikhan N.F."/>
            <person name="Baker D."/>
            <person name="Gharbi K."/>
            <person name="Hall N."/>
            <person name="Watson M."/>
            <person name="Adriaenssens E.M."/>
            <person name="Foster-Nyarko E."/>
            <person name="Jarju S."/>
            <person name="Secka A."/>
            <person name="Antonio M."/>
            <person name="Oren A."/>
            <person name="Chaudhuri R.R."/>
            <person name="La Ragione R."/>
            <person name="Hildebrand F."/>
            <person name="Pallen M.J."/>
        </authorList>
    </citation>
    <scope>NUCLEOTIDE SEQUENCE</scope>
    <source>
        <strain evidence="4">5032</strain>
    </source>
</reference>
<dbReference type="PANTHER" id="PTHR47505">
    <property type="entry name" value="DNA UTILIZATION PROTEIN YHGH"/>
    <property type="match status" value="1"/>
</dbReference>
<organism evidence="4 5">
    <name type="scientific">Candidatus Desulfovibrio intestinavium</name>
    <dbReference type="NCBI Taxonomy" id="2838534"/>
    <lineage>
        <taxon>Bacteria</taxon>
        <taxon>Pseudomonadati</taxon>
        <taxon>Thermodesulfobacteriota</taxon>
        <taxon>Desulfovibrionia</taxon>
        <taxon>Desulfovibrionales</taxon>
        <taxon>Desulfovibrionaceae</taxon>
        <taxon>Desulfovibrio</taxon>
    </lineage>
</organism>
<reference evidence="4" key="2">
    <citation type="submission" date="2021-04" db="EMBL/GenBank/DDBJ databases">
        <authorList>
            <person name="Gilroy R."/>
        </authorList>
    </citation>
    <scope>NUCLEOTIDE SEQUENCE</scope>
    <source>
        <strain evidence="4">5032</strain>
    </source>
</reference>
<dbReference type="Proteomes" id="UP000823821">
    <property type="component" value="Unassembled WGS sequence"/>
</dbReference>
<evidence type="ECO:0000313" key="4">
    <source>
        <dbReference type="EMBL" id="HJA80097.1"/>
    </source>
</evidence>